<dbReference type="EC" id="6.3.4.5" evidence="3"/>
<keyword evidence="5" id="KW-0436">Ligase</keyword>
<dbReference type="InterPro" id="IPR001518">
    <property type="entry name" value="Arginosuc_synth"/>
</dbReference>
<dbReference type="GO" id="GO:0005737">
    <property type="term" value="C:cytoplasm"/>
    <property type="evidence" value="ECO:0007669"/>
    <property type="project" value="TreeGrafter"/>
</dbReference>
<evidence type="ECO:0000259" key="9">
    <source>
        <dbReference type="Pfam" id="PF20979"/>
    </source>
</evidence>
<gene>
    <name evidence="10" type="ORF">C9928_07450</name>
</gene>
<dbReference type="Gene3D" id="3.90.1260.10">
    <property type="entry name" value="Argininosuccinate synthetase, chain A, domain 2"/>
    <property type="match status" value="1"/>
</dbReference>
<dbReference type="SUPFAM" id="SSF69864">
    <property type="entry name" value="Argininosuccinate synthetase, C-terminal domain"/>
    <property type="match status" value="1"/>
</dbReference>
<evidence type="ECO:0000313" key="10">
    <source>
        <dbReference type="EMBL" id="PTB87621.1"/>
    </source>
</evidence>
<sequence>IQLSFQRGELSHMTGQEYSAVDAILHLNNVAGAHGVGRLDMVENRLVGMKSRGCYETPAGAVLRAALLGLESLVLDRSVLDYRIRLGNEFAQLMYDGRWFTPLRHALLAAAENIAEPLTGDVVVKLYKGNVTVTQRQSPNSLYSNAFATFDEDEVYNQKHAEGFIRLYSLASRIRALHGQAEGGDQSS</sequence>
<reference evidence="10 11" key="1">
    <citation type="submission" date="2018-03" db="EMBL/GenBank/DDBJ databases">
        <title>Cross-interface Injection: A General Nanoliter Liquid Handling Method Applied to Single Cells Genome Amplification Automated Nanoliter Liquid Handling Applied to Single Cell Multiple Displacement Amplification.</title>
        <authorList>
            <person name="Yun J."/>
            <person name="Xu P."/>
            <person name="Xu J."/>
            <person name="Dai X."/>
            <person name="Wang Y."/>
            <person name="Zheng X."/>
            <person name="Cao C."/>
            <person name="Yi Q."/>
            <person name="Zhu Y."/>
            <person name="Wang L."/>
            <person name="Dong Z."/>
            <person name="Huang Y."/>
            <person name="Huang L."/>
            <person name="Du W."/>
        </authorList>
    </citation>
    <scope>NUCLEOTIDE SEQUENCE [LARGE SCALE GENOMIC DNA]</scope>
    <source>
        <strain evidence="10 11">A9-4</strain>
    </source>
</reference>
<feature type="non-terminal residue" evidence="10">
    <location>
        <position position="1"/>
    </location>
</feature>
<organism evidence="10 11">
    <name type="scientific">Pseudidiomarina aestuarii</name>
    <dbReference type="NCBI Taxonomy" id="624146"/>
    <lineage>
        <taxon>Bacteria</taxon>
        <taxon>Pseudomonadati</taxon>
        <taxon>Pseudomonadota</taxon>
        <taxon>Gammaproteobacteria</taxon>
        <taxon>Alteromonadales</taxon>
        <taxon>Idiomarinaceae</taxon>
        <taxon>Pseudidiomarina</taxon>
    </lineage>
</organism>
<dbReference type="AlphaFoldDB" id="A0A6N4DGA0"/>
<keyword evidence="4" id="KW-0055">Arginine biosynthesis</keyword>
<proteinExistence type="predicted"/>
<keyword evidence="8" id="KW-0067">ATP-binding</keyword>
<dbReference type="InterPro" id="IPR048268">
    <property type="entry name" value="Arginosuc_syn_C"/>
</dbReference>
<dbReference type="GO" id="GO:0006526">
    <property type="term" value="P:L-arginine biosynthetic process"/>
    <property type="evidence" value="ECO:0007669"/>
    <property type="project" value="UniProtKB-UniPathway"/>
</dbReference>
<evidence type="ECO:0000256" key="4">
    <source>
        <dbReference type="ARBA" id="ARBA00022571"/>
    </source>
</evidence>
<dbReference type="PANTHER" id="PTHR11587:SF2">
    <property type="entry name" value="ARGININOSUCCINATE SYNTHASE"/>
    <property type="match status" value="1"/>
</dbReference>
<evidence type="ECO:0000256" key="2">
    <source>
        <dbReference type="ARBA" id="ARBA00011881"/>
    </source>
</evidence>
<feature type="domain" description="Arginosuccinate synthase C-terminal" evidence="9">
    <location>
        <begin position="1"/>
        <end position="174"/>
    </location>
</feature>
<dbReference type="GO" id="GO:0000050">
    <property type="term" value="P:urea cycle"/>
    <property type="evidence" value="ECO:0007669"/>
    <property type="project" value="TreeGrafter"/>
</dbReference>
<evidence type="ECO:0000256" key="6">
    <source>
        <dbReference type="ARBA" id="ARBA00022605"/>
    </source>
</evidence>
<accession>A0A6N4DGA0</accession>
<comment type="pathway">
    <text evidence="1">Amino-acid biosynthesis; L-arginine biosynthesis; L-arginine from L-ornithine and carbamoyl phosphate: step 2/3.</text>
</comment>
<evidence type="ECO:0000313" key="11">
    <source>
        <dbReference type="Proteomes" id="UP000241514"/>
    </source>
</evidence>
<dbReference type="GO" id="GO:0004055">
    <property type="term" value="F:argininosuccinate synthase activity"/>
    <property type="evidence" value="ECO:0007669"/>
    <property type="project" value="UniProtKB-EC"/>
</dbReference>
<keyword evidence="7" id="KW-0547">Nucleotide-binding</keyword>
<evidence type="ECO:0000256" key="1">
    <source>
        <dbReference type="ARBA" id="ARBA00004967"/>
    </source>
</evidence>
<evidence type="ECO:0000256" key="5">
    <source>
        <dbReference type="ARBA" id="ARBA00022598"/>
    </source>
</evidence>
<dbReference type="GO" id="GO:0005524">
    <property type="term" value="F:ATP binding"/>
    <property type="evidence" value="ECO:0007669"/>
    <property type="project" value="UniProtKB-KW"/>
</dbReference>
<protein>
    <recommendedName>
        <fullName evidence="3">argininosuccinate synthase</fullName>
        <ecNumber evidence="3">6.3.4.5</ecNumber>
    </recommendedName>
</protein>
<dbReference type="InterPro" id="IPR024074">
    <property type="entry name" value="AS_cat/multimer_dom_body"/>
</dbReference>
<dbReference type="Proteomes" id="UP000241514">
    <property type="component" value="Unassembled WGS sequence"/>
</dbReference>
<dbReference type="PANTHER" id="PTHR11587">
    <property type="entry name" value="ARGININOSUCCINATE SYNTHASE"/>
    <property type="match status" value="1"/>
</dbReference>
<dbReference type="Gene3D" id="1.20.5.470">
    <property type="entry name" value="Single helix bin"/>
    <property type="match status" value="1"/>
</dbReference>
<comment type="caution">
    <text evidence="10">The sequence shown here is derived from an EMBL/GenBank/DDBJ whole genome shotgun (WGS) entry which is preliminary data.</text>
</comment>
<dbReference type="FunFam" id="3.90.1260.10:FF:000007">
    <property type="entry name" value="Argininosuccinate synthase"/>
    <property type="match status" value="1"/>
</dbReference>
<dbReference type="UniPathway" id="UPA00068">
    <property type="reaction ID" value="UER00113"/>
</dbReference>
<dbReference type="GO" id="GO:0000053">
    <property type="term" value="P:argininosuccinate metabolic process"/>
    <property type="evidence" value="ECO:0007669"/>
    <property type="project" value="TreeGrafter"/>
</dbReference>
<dbReference type="Pfam" id="PF20979">
    <property type="entry name" value="Arginosuc_syn_C"/>
    <property type="match status" value="1"/>
</dbReference>
<evidence type="ECO:0000256" key="7">
    <source>
        <dbReference type="ARBA" id="ARBA00022741"/>
    </source>
</evidence>
<name>A0A6N4DGA0_9GAMM</name>
<dbReference type="EMBL" id="PYVG01000191">
    <property type="protein sequence ID" value="PTB87621.1"/>
    <property type="molecule type" value="Genomic_DNA"/>
</dbReference>
<evidence type="ECO:0000256" key="8">
    <source>
        <dbReference type="ARBA" id="ARBA00022840"/>
    </source>
</evidence>
<evidence type="ECO:0000256" key="3">
    <source>
        <dbReference type="ARBA" id="ARBA00012286"/>
    </source>
</evidence>
<keyword evidence="6" id="KW-0028">Amino-acid biosynthesis</keyword>
<comment type="subunit">
    <text evidence="2">Homotetramer.</text>
</comment>